<dbReference type="AlphaFoldDB" id="A0A4Y2GTP0"/>
<proteinExistence type="predicted"/>
<name>A0A4Y2GTP0_ARAVE</name>
<organism evidence="1 2">
    <name type="scientific">Araneus ventricosus</name>
    <name type="common">Orbweaver spider</name>
    <name type="synonym">Epeira ventricosa</name>
    <dbReference type="NCBI Taxonomy" id="182803"/>
    <lineage>
        <taxon>Eukaryota</taxon>
        <taxon>Metazoa</taxon>
        <taxon>Ecdysozoa</taxon>
        <taxon>Arthropoda</taxon>
        <taxon>Chelicerata</taxon>
        <taxon>Arachnida</taxon>
        <taxon>Araneae</taxon>
        <taxon>Araneomorphae</taxon>
        <taxon>Entelegynae</taxon>
        <taxon>Araneoidea</taxon>
        <taxon>Araneidae</taxon>
        <taxon>Araneus</taxon>
    </lineage>
</organism>
<protein>
    <submittedName>
        <fullName evidence="1">Uncharacterized protein</fullName>
    </submittedName>
</protein>
<evidence type="ECO:0000313" key="1">
    <source>
        <dbReference type="EMBL" id="GBM55858.1"/>
    </source>
</evidence>
<gene>
    <name evidence="1" type="ORF">AVEN_224246_1</name>
</gene>
<reference evidence="1 2" key="1">
    <citation type="journal article" date="2019" name="Sci. Rep.">
        <title>Orb-weaving spider Araneus ventricosus genome elucidates the spidroin gene catalogue.</title>
        <authorList>
            <person name="Kono N."/>
            <person name="Nakamura H."/>
            <person name="Ohtoshi R."/>
            <person name="Moran D.A.P."/>
            <person name="Shinohara A."/>
            <person name="Yoshida Y."/>
            <person name="Fujiwara M."/>
            <person name="Mori M."/>
            <person name="Tomita M."/>
            <person name="Arakawa K."/>
        </authorList>
    </citation>
    <scope>NUCLEOTIDE SEQUENCE [LARGE SCALE GENOMIC DNA]</scope>
</reference>
<accession>A0A4Y2GTP0</accession>
<comment type="caution">
    <text evidence="1">The sequence shown here is derived from an EMBL/GenBank/DDBJ whole genome shotgun (WGS) entry which is preliminary data.</text>
</comment>
<dbReference type="EMBL" id="BGPR01100347">
    <property type="protein sequence ID" value="GBM55858.1"/>
    <property type="molecule type" value="Genomic_DNA"/>
</dbReference>
<dbReference type="Proteomes" id="UP000499080">
    <property type="component" value="Unassembled WGS sequence"/>
</dbReference>
<evidence type="ECO:0000313" key="2">
    <source>
        <dbReference type="Proteomes" id="UP000499080"/>
    </source>
</evidence>
<keyword evidence="2" id="KW-1185">Reference proteome</keyword>
<sequence length="141" mass="15946">MGCQRLLAPVTSNEIFLSLTSAESTHYEKEMFIMVKQKKIPLTLVNVESRNSRKDLLNMAKQREKFFARALSALLPLGMSKQKKNTSAMRCLVLVPLVILKKNTFESDKCGIDRLSKEAAEYRQDLNPAQAEAIREADLLS</sequence>